<evidence type="ECO:0000259" key="1">
    <source>
        <dbReference type="PROSITE" id="PS51208"/>
    </source>
</evidence>
<evidence type="ECO:0000313" key="2">
    <source>
        <dbReference type="EMBL" id="MDZ5766380.1"/>
    </source>
</evidence>
<dbReference type="InterPro" id="IPR011050">
    <property type="entry name" value="Pectin_lyase_fold/virulence"/>
</dbReference>
<dbReference type="SMART" id="SM00869">
    <property type="entry name" value="Autotransporter"/>
    <property type="match status" value="1"/>
</dbReference>
<sequence>MAIFACVLPAPAFASTPLPQLIADGSAHDAAGSYETSEAGAAGHALFALNGGRIDAAAPVSVITRGQGAAALRAESDGLIRLHGGAVSTQHGRVSDAISVASGGRVELLRAADGTGVRVSTLGLGSAAARVDGGSLLMQGAHLSTTGNSAMALIAAGGARVQVDDSELTVAAAGSEALRIEQGAIADVTRSVLRANGWGSAAAAVASGGSLRLQGSSLVAGPSAKGLLVERGGAAVLVDTHLDAEGDPTAAMPMAEVDGGTLHWRGGELIASSERSSGITLRGDSVAQLENLRIETGFYAVSATDGDEVSLDGVDIYTHGGIAAAVHLGAASFTMHGGTIGTSAGSAVALDNRAGDARLFDVRLTTLGQSSHGLYASMDAGRGQPSIQADGVTIQTRGAGGIGAVARLGGQVALSGGSIVTSGEKGYGVLTGGAGRMSLSGTDVTTTGRGAWAAVINANGVLDIDGGSLLAERHGALWVRSARQFTARNGARLAGGNGVLAQVDAAFAAPFTFDFSGDVDAVGDIVITPEDLAAGIPVAVDLRLNLADRSRWQGSSTVLGQARLSGQSQWTLTGDSRVGSLSLDRSMVQLSQGYAGRFHRLVVGGDLDTHGSLLVFNAALGGDASATDFLHVLGSTRGDAAVQVNNVGGLGAQTQNGIQLIQVEGSSDAHYSLSGRAVAGRYEYFLHKGGIADPADGGWYLRSALATVPDPCESDPQGTGCSVKPPPELCSEGLDGPSCEDGPGVTPDPCEVIEGDGCTGLQPRILRPEAGTYLANRFAMDRLLQHGAQDRGVRTGDGVQGWIRTQAAQVRLPGVDNQLSLRSQHSVLQLGADVGVFDAARTRVGVMLTAARARTQARSVLTDYQAQGDVQGAAVGIYANWASEAAYVDAWTQRGRFRNRVDGDALARERYRSHLWQSSLEAGYRFGVGRVGATAVSLQPELQLVHSRSQMGTHVEHTGTEVRLLQSNRLSGRLGLRLQAESRMGSGATVNPYLATNWYRQGTAPQVAFDGEAMGAGVARDRYEVSAGARIAFRSGLNAWGGFGLMRGDQGYKEANAQLRLAYDW</sequence>
<reference evidence="2" key="1">
    <citation type="submission" date="2023-12" db="EMBL/GenBank/DDBJ databases">
        <title>'Antibacterial potential of Stenotrophomonas maltophilia cystic fibrosis isolates' (manuscript under preparation).</title>
        <authorList>
            <person name="Crisan C.V."/>
            <person name="Pettis M."/>
            <person name="Goldberg J.B."/>
        </authorList>
    </citation>
    <scope>NUCLEOTIDE SEQUENCE</scope>
    <source>
        <strain evidence="2">CCV129</strain>
    </source>
</reference>
<dbReference type="CDD" id="cd01344">
    <property type="entry name" value="PL2_Passenger_AT"/>
    <property type="match status" value="1"/>
</dbReference>
<dbReference type="Gene3D" id="2.40.128.130">
    <property type="entry name" value="Autotransporter beta-domain"/>
    <property type="match status" value="1"/>
</dbReference>
<dbReference type="Proteomes" id="UP001288387">
    <property type="component" value="Unassembled WGS sequence"/>
</dbReference>
<dbReference type="InterPro" id="IPR005546">
    <property type="entry name" value="Autotransporte_beta"/>
</dbReference>
<protein>
    <submittedName>
        <fullName evidence="2">Autotransporter outer membrane beta-barrel domain-containing protein</fullName>
    </submittedName>
</protein>
<dbReference type="NCBIfam" id="TIGR01414">
    <property type="entry name" value="autotrans_barl"/>
    <property type="match status" value="1"/>
</dbReference>
<dbReference type="PROSITE" id="PS51208">
    <property type="entry name" value="AUTOTRANSPORTER"/>
    <property type="match status" value="1"/>
</dbReference>
<dbReference type="SUPFAM" id="SSF103515">
    <property type="entry name" value="Autotransporter"/>
    <property type="match status" value="1"/>
</dbReference>
<dbReference type="AlphaFoldDB" id="A0AAJ2WLQ5"/>
<dbReference type="InterPro" id="IPR043990">
    <property type="entry name" value="AC_1"/>
</dbReference>
<dbReference type="GO" id="GO:0019867">
    <property type="term" value="C:outer membrane"/>
    <property type="evidence" value="ECO:0007669"/>
    <property type="project" value="InterPro"/>
</dbReference>
<accession>A0AAJ2WLQ5</accession>
<dbReference type="RefSeq" id="WP_158230217.1">
    <property type="nucleotide sequence ID" value="NZ_JAXRVB010000028.1"/>
</dbReference>
<dbReference type="EMBL" id="JAXRVB010000028">
    <property type="protein sequence ID" value="MDZ5766380.1"/>
    <property type="molecule type" value="Genomic_DNA"/>
</dbReference>
<feature type="domain" description="Autotransporter" evidence="1">
    <location>
        <begin position="794"/>
        <end position="1065"/>
    </location>
</feature>
<dbReference type="Gene3D" id="2.160.20.20">
    <property type="match status" value="1"/>
</dbReference>
<evidence type="ECO:0000313" key="3">
    <source>
        <dbReference type="Proteomes" id="UP001288387"/>
    </source>
</evidence>
<dbReference type="InterPro" id="IPR036709">
    <property type="entry name" value="Autotransporte_beta_dom_sf"/>
</dbReference>
<dbReference type="InterPro" id="IPR006315">
    <property type="entry name" value="OM_autotransptr_brl_dom"/>
</dbReference>
<organism evidence="2 3">
    <name type="scientific">Stenotrophomonas maltophilia</name>
    <name type="common">Pseudomonas maltophilia</name>
    <name type="synonym">Xanthomonas maltophilia</name>
    <dbReference type="NCBI Taxonomy" id="40324"/>
    <lineage>
        <taxon>Bacteria</taxon>
        <taxon>Pseudomonadati</taxon>
        <taxon>Pseudomonadota</taxon>
        <taxon>Gammaproteobacteria</taxon>
        <taxon>Lysobacterales</taxon>
        <taxon>Lysobacteraceae</taxon>
        <taxon>Stenotrophomonas</taxon>
        <taxon>Stenotrophomonas maltophilia group</taxon>
    </lineage>
</organism>
<name>A0AAJ2WLQ5_STEMA</name>
<gene>
    <name evidence="2" type="ORF">U4I38_18085</name>
</gene>
<dbReference type="Pfam" id="PF18883">
    <property type="entry name" value="AC_1"/>
    <property type="match status" value="1"/>
</dbReference>
<dbReference type="SUPFAM" id="SSF51126">
    <property type="entry name" value="Pectin lyase-like"/>
    <property type="match status" value="1"/>
</dbReference>
<dbReference type="InterPro" id="IPR012332">
    <property type="entry name" value="Autotransporter_pectin_lyase_C"/>
</dbReference>
<proteinExistence type="predicted"/>
<comment type="caution">
    <text evidence="2">The sequence shown here is derived from an EMBL/GenBank/DDBJ whole genome shotgun (WGS) entry which is preliminary data.</text>
</comment>